<sequence length="201" mass="23365">MLFKANSHFCQQPVSKIAENLFVERLFSRRKFYLGRANSASLWSATSLTGETLGEPHNEMTKIQQIGFIISLLFVFYTIWGNYYDEKRFYKKLFNLKYLSYTILVTIIFALVGTCLDIKYFSFSVQTSVYFIPTNLIFILHLMNLISLLINKRNFNSIRQGDNIKNGRGCLDILITMLIIFFTFVVPVCIFNLIINGRLTN</sequence>
<organism evidence="2 3">
    <name type="scientific">Flavobacterium caeni</name>
    <dbReference type="NCBI Taxonomy" id="490189"/>
    <lineage>
        <taxon>Bacteria</taxon>
        <taxon>Pseudomonadati</taxon>
        <taxon>Bacteroidota</taxon>
        <taxon>Flavobacteriia</taxon>
        <taxon>Flavobacteriales</taxon>
        <taxon>Flavobacteriaceae</taxon>
        <taxon>Flavobacterium</taxon>
    </lineage>
</organism>
<proteinExistence type="predicted"/>
<dbReference type="Proteomes" id="UP000199354">
    <property type="component" value="Unassembled WGS sequence"/>
</dbReference>
<accession>A0A1G5KJ99</accession>
<name>A0A1G5KJ99_9FLAO</name>
<keyword evidence="1" id="KW-0812">Transmembrane</keyword>
<gene>
    <name evidence="2" type="ORF">SAMN02927903_03337</name>
</gene>
<feature type="transmembrane region" description="Helical" evidence="1">
    <location>
        <begin position="129"/>
        <end position="150"/>
    </location>
</feature>
<dbReference type="EMBL" id="FMVF01000044">
    <property type="protein sequence ID" value="SCZ00626.1"/>
    <property type="molecule type" value="Genomic_DNA"/>
</dbReference>
<evidence type="ECO:0000256" key="1">
    <source>
        <dbReference type="SAM" id="Phobius"/>
    </source>
</evidence>
<feature type="transmembrane region" description="Helical" evidence="1">
    <location>
        <begin position="171"/>
        <end position="195"/>
    </location>
</feature>
<feature type="transmembrane region" description="Helical" evidence="1">
    <location>
        <begin position="101"/>
        <end position="123"/>
    </location>
</feature>
<reference evidence="2 3" key="1">
    <citation type="submission" date="2016-10" db="EMBL/GenBank/DDBJ databases">
        <authorList>
            <person name="de Groot N.N."/>
        </authorList>
    </citation>
    <scope>NUCLEOTIDE SEQUENCE [LARGE SCALE GENOMIC DNA]</scope>
    <source>
        <strain evidence="2 3">CGMCC 1.7031</strain>
    </source>
</reference>
<feature type="transmembrane region" description="Helical" evidence="1">
    <location>
        <begin position="63"/>
        <end position="80"/>
    </location>
</feature>
<keyword evidence="3" id="KW-1185">Reference proteome</keyword>
<dbReference type="STRING" id="490189.SAMN02927903_03337"/>
<evidence type="ECO:0000313" key="2">
    <source>
        <dbReference type="EMBL" id="SCZ00626.1"/>
    </source>
</evidence>
<keyword evidence="1" id="KW-0472">Membrane</keyword>
<dbReference type="AlphaFoldDB" id="A0A1G5KJ99"/>
<keyword evidence="1" id="KW-1133">Transmembrane helix</keyword>
<evidence type="ECO:0000313" key="3">
    <source>
        <dbReference type="Proteomes" id="UP000199354"/>
    </source>
</evidence>
<protein>
    <submittedName>
        <fullName evidence="2">Uncharacterized protein</fullName>
    </submittedName>
</protein>